<dbReference type="EMBL" id="CP002117">
    <property type="protein sequence ID" value="ADN35541.1"/>
    <property type="molecule type" value="Genomic_DNA"/>
</dbReference>
<dbReference type="Gene3D" id="3.30.110.170">
    <property type="entry name" value="Protein of unknown function (DUF541), domain 1"/>
    <property type="match status" value="1"/>
</dbReference>
<dbReference type="eggNOG" id="arCOG04715">
    <property type="taxonomic scope" value="Archaea"/>
</dbReference>
<dbReference type="GO" id="GO:0006974">
    <property type="term" value="P:DNA damage response"/>
    <property type="evidence" value="ECO:0007669"/>
    <property type="project" value="TreeGrafter"/>
</dbReference>
<dbReference type="InterPro" id="IPR007497">
    <property type="entry name" value="SIMPL/DUF541"/>
</dbReference>
<dbReference type="Gene3D" id="3.30.70.2970">
    <property type="entry name" value="Protein of unknown function (DUF541), domain 2"/>
    <property type="match status" value="1"/>
</dbReference>
<evidence type="ECO:0000313" key="2">
    <source>
        <dbReference type="Proteomes" id="UP000006565"/>
    </source>
</evidence>
<dbReference type="AlphaFoldDB" id="E1RIV3"/>
<accession>E1RIV3</accession>
<dbReference type="HOGENOM" id="CLU_080344_1_1_2"/>
<dbReference type="PANTHER" id="PTHR34387:SF2">
    <property type="entry name" value="SLR1258 PROTEIN"/>
    <property type="match status" value="1"/>
</dbReference>
<organism evidence="1 2">
    <name type="scientific">Methanolacinia petrolearia (strain DSM 11571 / OCM 486 / SEBR 4847)</name>
    <name type="common">Methanoplanus petrolearius</name>
    <dbReference type="NCBI Taxonomy" id="679926"/>
    <lineage>
        <taxon>Archaea</taxon>
        <taxon>Methanobacteriati</taxon>
        <taxon>Methanobacteriota</taxon>
        <taxon>Stenosarchaea group</taxon>
        <taxon>Methanomicrobia</taxon>
        <taxon>Methanomicrobiales</taxon>
        <taxon>Methanomicrobiaceae</taxon>
        <taxon>Methanolacinia</taxon>
    </lineage>
</organism>
<sequence>MFILLSNPKSKQITSVFFEVMNSVNKFQCYYLLIQMSLKKLILVSMIFVLVAAMAGTAAAADTSDDKTISVSGTGKVSSAPDTVIVSIAVETEDTDAYKAQQENAVKMDKVLSALKGMGLTSDEIETTGYNIYSYTSGDDSIFGSKKTVYRVTNTIKVETMKVDMAGEIIDNAVASGANSINYVSFTLSDEKSNELRSQALDAAVEQAKSDADAVASALGVSIVGVKTVNVGASYTPVSYNYAYAEDAMYKSTASAGVSTSVEAGDVDVTASVSIVYLIR</sequence>
<protein>
    <recommendedName>
        <fullName evidence="3">Outer membrane protein</fullName>
    </recommendedName>
</protein>
<dbReference type="Proteomes" id="UP000006565">
    <property type="component" value="Chromosome"/>
</dbReference>
<proteinExistence type="predicted"/>
<keyword evidence="2" id="KW-1185">Reference proteome</keyword>
<dbReference type="STRING" id="679926.Mpet_0767"/>
<evidence type="ECO:0000313" key="1">
    <source>
        <dbReference type="EMBL" id="ADN35541.1"/>
    </source>
</evidence>
<name>E1RIV3_METP4</name>
<reference evidence="1 2" key="1">
    <citation type="journal article" date="2010" name="Stand. Genomic Sci.">
        <title>Complete genome sequence of Methanoplanus petrolearius type strain (SEBR 4847).</title>
        <authorList>
            <person name="Brambilla E."/>
            <person name="Djao O.D."/>
            <person name="Daligault H."/>
            <person name="Lapidus A."/>
            <person name="Lucas S."/>
            <person name="Hammon N."/>
            <person name="Nolan M."/>
            <person name="Tice H."/>
            <person name="Cheng J.F."/>
            <person name="Han C."/>
            <person name="Tapia R."/>
            <person name="Goodwin L."/>
            <person name="Pitluck S."/>
            <person name="Liolios K."/>
            <person name="Ivanova N."/>
            <person name="Mavromatis K."/>
            <person name="Mikhailova N."/>
            <person name="Pati A."/>
            <person name="Chen A."/>
            <person name="Palaniappan K."/>
            <person name="Land M."/>
            <person name="Hauser L."/>
            <person name="Chang Y.J."/>
            <person name="Jeffries C.D."/>
            <person name="Rohde M."/>
            <person name="Spring S."/>
            <person name="Sikorski J."/>
            <person name="Goker M."/>
            <person name="Woyke T."/>
            <person name="Bristow J."/>
            <person name="Eisen J.A."/>
            <person name="Markowitz V."/>
            <person name="Hugenholtz P."/>
            <person name="Kyrpides N.C."/>
            <person name="Klenk H.P."/>
        </authorList>
    </citation>
    <scope>NUCLEOTIDE SEQUENCE [LARGE SCALE GENOMIC DNA]</scope>
    <source>
        <strain evidence="2">DSM 11571 / OCM 486 / SEBR 4847</strain>
    </source>
</reference>
<gene>
    <name evidence="1" type="ordered locus">Mpet_0767</name>
</gene>
<evidence type="ECO:0008006" key="3">
    <source>
        <dbReference type="Google" id="ProtNLM"/>
    </source>
</evidence>
<dbReference type="Pfam" id="PF04402">
    <property type="entry name" value="SIMPL"/>
    <property type="match status" value="1"/>
</dbReference>
<dbReference type="PANTHER" id="PTHR34387">
    <property type="entry name" value="SLR1258 PROTEIN"/>
    <property type="match status" value="1"/>
</dbReference>
<dbReference type="KEGG" id="mpi:Mpet_0767"/>
<dbReference type="InterPro" id="IPR052022">
    <property type="entry name" value="26kDa_periplasmic_antigen"/>
</dbReference>